<keyword evidence="2" id="KW-1185">Reference proteome</keyword>
<dbReference type="Proteomes" id="UP000242715">
    <property type="component" value="Unassembled WGS sequence"/>
</dbReference>
<organism evidence="1 2">
    <name type="scientific">Trifolium subterraneum</name>
    <name type="common">Subterranean clover</name>
    <dbReference type="NCBI Taxonomy" id="3900"/>
    <lineage>
        <taxon>Eukaryota</taxon>
        <taxon>Viridiplantae</taxon>
        <taxon>Streptophyta</taxon>
        <taxon>Embryophyta</taxon>
        <taxon>Tracheophyta</taxon>
        <taxon>Spermatophyta</taxon>
        <taxon>Magnoliopsida</taxon>
        <taxon>eudicotyledons</taxon>
        <taxon>Gunneridae</taxon>
        <taxon>Pentapetalae</taxon>
        <taxon>rosids</taxon>
        <taxon>fabids</taxon>
        <taxon>Fabales</taxon>
        <taxon>Fabaceae</taxon>
        <taxon>Papilionoideae</taxon>
        <taxon>50 kb inversion clade</taxon>
        <taxon>NPAAA clade</taxon>
        <taxon>Hologalegina</taxon>
        <taxon>IRL clade</taxon>
        <taxon>Trifolieae</taxon>
        <taxon>Trifolium</taxon>
    </lineage>
</organism>
<evidence type="ECO:0000313" key="1">
    <source>
        <dbReference type="EMBL" id="GAU18494.1"/>
    </source>
</evidence>
<gene>
    <name evidence="1" type="ORF">TSUD_366770</name>
</gene>
<sequence>MTVVIIYAVRLQVLPNIVHGRYQWQFLASPPWPILADIAVFSAIGQNMTAPHSSRYGRILALHHRQHWRLQKKFGTSAGSEFVED</sequence>
<protein>
    <submittedName>
        <fullName evidence="1">Uncharacterized protein</fullName>
    </submittedName>
</protein>
<name>A0A2Z6LLR2_TRISU</name>
<accession>A0A2Z6LLR2</accession>
<evidence type="ECO:0000313" key="2">
    <source>
        <dbReference type="Proteomes" id="UP000242715"/>
    </source>
</evidence>
<dbReference type="EMBL" id="DF973184">
    <property type="protein sequence ID" value="GAU18494.1"/>
    <property type="molecule type" value="Genomic_DNA"/>
</dbReference>
<proteinExistence type="predicted"/>
<dbReference type="AlphaFoldDB" id="A0A2Z6LLR2"/>
<reference evidence="2" key="1">
    <citation type="journal article" date="2017" name="Front. Plant Sci.">
        <title>Climate Clever Clovers: New Paradigm to Reduce the Environmental Footprint of Ruminants by Breeding Low Methanogenic Forages Utilizing Haplotype Variation.</title>
        <authorList>
            <person name="Kaur P."/>
            <person name="Appels R."/>
            <person name="Bayer P.E."/>
            <person name="Keeble-Gagnere G."/>
            <person name="Wang J."/>
            <person name="Hirakawa H."/>
            <person name="Shirasawa K."/>
            <person name="Vercoe P."/>
            <person name="Stefanova K."/>
            <person name="Durmic Z."/>
            <person name="Nichols P."/>
            <person name="Revell C."/>
            <person name="Isobe S.N."/>
            <person name="Edwards D."/>
            <person name="Erskine W."/>
        </authorList>
    </citation>
    <scope>NUCLEOTIDE SEQUENCE [LARGE SCALE GENOMIC DNA]</scope>
    <source>
        <strain evidence="2">cv. Daliak</strain>
    </source>
</reference>